<proteinExistence type="predicted"/>
<dbReference type="RefSeq" id="WP_054466940.1">
    <property type="nucleotide sequence ID" value="NZ_CP159837.1"/>
</dbReference>
<feature type="region of interest" description="Disordered" evidence="1">
    <location>
        <begin position="133"/>
        <end position="169"/>
    </location>
</feature>
<gene>
    <name evidence="2" type="ORF">ABWT76_003328</name>
</gene>
<dbReference type="GO" id="GO:0006508">
    <property type="term" value="P:proteolysis"/>
    <property type="evidence" value="ECO:0007669"/>
    <property type="project" value="InterPro"/>
</dbReference>
<dbReference type="GO" id="GO:0004190">
    <property type="term" value="F:aspartic-type endopeptidase activity"/>
    <property type="evidence" value="ECO:0007669"/>
    <property type="project" value="InterPro"/>
</dbReference>
<feature type="compositionally biased region" description="Acidic residues" evidence="1">
    <location>
        <begin position="135"/>
        <end position="162"/>
    </location>
</feature>
<name>A0AAU8J7K6_9CYAN</name>
<dbReference type="EMBL" id="CP159837">
    <property type="protein sequence ID" value="XCM34705.1"/>
    <property type="molecule type" value="Genomic_DNA"/>
</dbReference>
<dbReference type="InterPro" id="IPR001969">
    <property type="entry name" value="Aspartic_peptidase_AS"/>
</dbReference>
<evidence type="ECO:0000313" key="2">
    <source>
        <dbReference type="EMBL" id="XCM34705.1"/>
    </source>
</evidence>
<protein>
    <submittedName>
        <fullName evidence="2">Transposase</fullName>
    </submittedName>
</protein>
<organism evidence="2">
    <name type="scientific">Planktothricoides raciborskii GIHE-MW2</name>
    <dbReference type="NCBI Taxonomy" id="2792601"/>
    <lineage>
        <taxon>Bacteria</taxon>
        <taxon>Bacillati</taxon>
        <taxon>Cyanobacteriota</taxon>
        <taxon>Cyanophyceae</taxon>
        <taxon>Oscillatoriophycideae</taxon>
        <taxon>Oscillatoriales</taxon>
        <taxon>Oscillatoriaceae</taxon>
        <taxon>Planktothricoides</taxon>
    </lineage>
</organism>
<dbReference type="AlphaFoldDB" id="A0AAU8J7K6"/>
<dbReference type="InterPro" id="IPR009057">
    <property type="entry name" value="Homeodomain-like_sf"/>
</dbReference>
<dbReference type="Gene3D" id="1.10.10.60">
    <property type="entry name" value="Homeodomain-like"/>
    <property type="match status" value="1"/>
</dbReference>
<feature type="compositionally biased region" description="Polar residues" evidence="1">
    <location>
        <begin position="88"/>
        <end position="103"/>
    </location>
</feature>
<reference evidence="2" key="1">
    <citation type="submission" date="2024-07" db="EMBL/GenBank/DDBJ databases">
        <authorList>
            <person name="Kim Y.J."/>
            <person name="Jeong J.Y."/>
        </authorList>
    </citation>
    <scope>NUCLEOTIDE SEQUENCE</scope>
    <source>
        <strain evidence="2">GIHE-MW2</strain>
    </source>
</reference>
<dbReference type="SUPFAM" id="SSF46689">
    <property type="entry name" value="Homeodomain-like"/>
    <property type="match status" value="1"/>
</dbReference>
<accession>A0AAU8J7K6</accession>
<feature type="region of interest" description="Disordered" evidence="1">
    <location>
        <begin position="76"/>
        <end position="103"/>
    </location>
</feature>
<sequence length="276" mass="31097">MSSRKLSDSDKCDIIELYRQPGETTLTLASRYGVSSSTISRILKSSLSEHEYETLIQEKRSGRVVPTAPELEVVSPLADNRRPRKRSSVTNESQGLFDSGTQLSLLDQAEIESSRDDDVDEIYQAEASTLHEMLGEDLLDDDDIDDEDDDDYDDEDDEEDNEPYISGPRKISQTVVEVLPIKNAELPRPCYIVVDRGGELITRPLGDFSELGKISLNEFQQRTLPVFDNHRVARRFSNRNQRVIKVPDGGMLQKTAPYLEAKGISRLLVDGQVYSL</sequence>
<dbReference type="PROSITE" id="PS00141">
    <property type="entry name" value="ASP_PROTEASE"/>
    <property type="match status" value="1"/>
</dbReference>
<evidence type="ECO:0000256" key="1">
    <source>
        <dbReference type="SAM" id="MobiDB-lite"/>
    </source>
</evidence>